<keyword evidence="5" id="KW-0479">Metal-binding</keyword>
<keyword evidence="4" id="KW-0540">Nuclease</keyword>
<dbReference type="PANTHER" id="PTHR22930">
    <property type="match status" value="1"/>
</dbReference>
<sequence>MARALVAALLIEEILEMEEEEEIAKSGKEKRIWVQDWRKKRPKRSHTNLLKELEISCPKDYKNFLRMDVAVYNDLLALITPLIEKQDTIMRDAISPNERLSVTLRFLATGESYESLKFPSRIATPTLSKIIIETCESIVKVLKDFISMPKNEEWKIIATEFFEMWNFPNCLGAIDGKHINIKRPPHSGAYYFNYKKTYSIVLMALVNAKYQFTMVEVGANGRVSDGGVYGSSNFAVMHEERKLKIPPPVKPPGFDKELPFVIVADDAFALHENFMKPYSHRGLTSQQLQYNYRVSQARRVVENTFGIISSRFRVLLTTINLSPEKCSKIVLAICYLHNFLSKRSSASYLRRIEENDKQFIEMAELQNTTSRNYSNNAKEIRNIFCEYFNSYGSLEN</sequence>
<dbReference type="InterPro" id="IPR045249">
    <property type="entry name" value="HARBI1-like"/>
</dbReference>
<comment type="similarity">
    <text evidence="3">Belongs to the HARBI1 family.</text>
</comment>
<evidence type="ECO:0000256" key="7">
    <source>
        <dbReference type="ARBA" id="ARBA00023242"/>
    </source>
</evidence>
<keyword evidence="6" id="KW-0378">Hydrolase</keyword>
<evidence type="ECO:0000256" key="5">
    <source>
        <dbReference type="ARBA" id="ARBA00022723"/>
    </source>
</evidence>
<dbReference type="Proteomes" id="UP001652620">
    <property type="component" value="Chromosome 6"/>
</dbReference>
<comment type="cofactor">
    <cofactor evidence="1">
        <name>a divalent metal cation</name>
        <dbReference type="ChEBI" id="CHEBI:60240"/>
    </cofactor>
</comment>
<gene>
    <name evidence="10" type="primary">LOC125779337</name>
</gene>
<accession>A0ABM3K533</accession>
<name>A0ABM3K533_BACDO</name>
<feature type="domain" description="DDE Tnp4" evidence="8">
    <location>
        <begin position="174"/>
        <end position="338"/>
    </location>
</feature>
<dbReference type="GeneID" id="125779337"/>
<evidence type="ECO:0000256" key="6">
    <source>
        <dbReference type="ARBA" id="ARBA00022801"/>
    </source>
</evidence>
<organism evidence="9 10">
    <name type="scientific">Bactrocera dorsalis</name>
    <name type="common">Oriental fruit fly</name>
    <name type="synonym">Dacus dorsalis</name>
    <dbReference type="NCBI Taxonomy" id="27457"/>
    <lineage>
        <taxon>Eukaryota</taxon>
        <taxon>Metazoa</taxon>
        <taxon>Ecdysozoa</taxon>
        <taxon>Arthropoda</taxon>
        <taxon>Hexapoda</taxon>
        <taxon>Insecta</taxon>
        <taxon>Pterygota</taxon>
        <taxon>Neoptera</taxon>
        <taxon>Endopterygota</taxon>
        <taxon>Diptera</taxon>
        <taxon>Brachycera</taxon>
        <taxon>Muscomorpha</taxon>
        <taxon>Tephritoidea</taxon>
        <taxon>Tephritidae</taxon>
        <taxon>Bactrocera</taxon>
        <taxon>Bactrocera</taxon>
    </lineage>
</organism>
<protein>
    <submittedName>
        <fullName evidence="10">Nuclease HARBI1</fullName>
    </submittedName>
</protein>
<evidence type="ECO:0000313" key="10">
    <source>
        <dbReference type="RefSeq" id="XP_049316587.1"/>
    </source>
</evidence>
<keyword evidence="7" id="KW-0539">Nucleus</keyword>
<dbReference type="PANTHER" id="PTHR22930:SF284">
    <property type="entry name" value="DDE TNP4 DOMAIN-CONTAINING PROTEIN"/>
    <property type="match status" value="1"/>
</dbReference>
<evidence type="ECO:0000256" key="1">
    <source>
        <dbReference type="ARBA" id="ARBA00001968"/>
    </source>
</evidence>
<evidence type="ECO:0000259" key="8">
    <source>
        <dbReference type="Pfam" id="PF13359"/>
    </source>
</evidence>
<dbReference type="InterPro" id="IPR027806">
    <property type="entry name" value="HARBI1_dom"/>
</dbReference>
<dbReference type="Pfam" id="PF13359">
    <property type="entry name" value="DDE_Tnp_4"/>
    <property type="match status" value="1"/>
</dbReference>
<evidence type="ECO:0000256" key="4">
    <source>
        <dbReference type="ARBA" id="ARBA00022722"/>
    </source>
</evidence>
<proteinExistence type="inferred from homology"/>
<reference evidence="10" key="1">
    <citation type="submission" date="2025-08" db="UniProtKB">
        <authorList>
            <consortium name="RefSeq"/>
        </authorList>
    </citation>
    <scope>IDENTIFICATION</scope>
    <source>
        <tissue evidence="10">Adult</tissue>
    </source>
</reference>
<evidence type="ECO:0000256" key="3">
    <source>
        <dbReference type="ARBA" id="ARBA00006958"/>
    </source>
</evidence>
<dbReference type="RefSeq" id="XP_049316587.1">
    <property type="nucleotide sequence ID" value="XM_049460630.1"/>
</dbReference>
<comment type="subcellular location">
    <subcellularLocation>
        <location evidence="2">Nucleus</location>
    </subcellularLocation>
</comment>
<keyword evidence="9" id="KW-1185">Reference proteome</keyword>
<evidence type="ECO:0000313" key="9">
    <source>
        <dbReference type="Proteomes" id="UP001652620"/>
    </source>
</evidence>
<evidence type="ECO:0000256" key="2">
    <source>
        <dbReference type="ARBA" id="ARBA00004123"/>
    </source>
</evidence>